<sequence>MDNLSGILNQHTFATTINHSGQLSGIKHFGQHGQLHLLESGTVRLNRPGQREILMDRPSVVLLPKGTSHYLESVSDKPARLISASVTFTIASSSLLINALPDIVYLQVSPDCSLSCTVQWLFNEVFEQRFGKDVMINKLGEIFMLQVLRHATEQGSLHQGAIAALNHPQMRKVIEVIHNQPGHHWTLNELASIAAMSRSKFAESFKTLVGQTPNDYITDLRLAVAQQLLRHNKPVNFVAGEVGYEHGSALVRIFKKKLGVSPRQWLQQSRGNQASTAGAMV</sequence>
<dbReference type="Proteomes" id="UP001595477">
    <property type="component" value="Unassembled WGS sequence"/>
</dbReference>
<evidence type="ECO:0000259" key="4">
    <source>
        <dbReference type="PROSITE" id="PS01124"/>
    </source>
</evidence>
<feature type="domain" description="HTH araC/xylS-type" evidence="4">
    <location>
        <begin position="171"/>
        <end position="268"/>
    </location>
</feature>
<keyword evidence="2" id="KW-0238">DNA-binding</keyword>
<keyword evidence="3" id="KW-0804">Transcription</keyword>
<proteinExistence type="predicted"/>
<evidence type="ECO:0000256" key="2">
    <source>
        <dbReference type="ARBA" id="ARBA00023125"/>
    </source>
</evidence>
<dbReference type="Pfam" id="PF12852">
    <property type="entry name" value="Cupin_6"/>
    <property type="match status" value="1"/>
</dbReference>
<organism evidence="5 6">
    <name type="scientific">Alteromonas oceani</name>
    <dbReference type="NCBI Taxonomy" id="2071609"/>
    <lineage>
        <taxon>Bacteria</taxon>
        <taxon>Pseudomonadati</taxon>
        <taxon>Pseudomonadota</taxon>
        <taxon>Gammaproteobacteria</taxon>
        <taxon>Alteromonadales</taxon>
        <taxon>Alteromonadaceae</taxon>
        <taxon>Alteromonas/Salinimonas group</taxon>
        <taxon>Alteromonas</taxon>
    </lineage>
</organism>
<evidence type="ECO:0000313" key="5">
    <source>
        <dbReference type="EMBL" id="MFC3201360.1"/>
    </source>
</evidence>
<evidence type="ECO:0000256" key="1">
    <source>
        <dbReference type="ARBA" id="ARBA00023015"/>
    </source>
</evidence>
<keyword evidence="6" id="KW-1185">Reference proteome</keyword>
<dbReference type="InterPro" id="IPR009057">
    <property type="entry name" value="Homeodomain-like_sf"/>
</dbReference>
<dbReference type="Gene3D" id="1.10.10.60">
    <property type="entry name" value="Homeodomain-like"/>
    <property type="match status" value="1"/>
</dbReference>
<dbReference type="EMBL" id="JBHRSX010000014">
    <property type="protein sequence ID" value="MFC3201360.1"/>
    <property type="molecule type" value="Genomic_DNA"/>
</dbReference>
<accession>A0ABV7JTB1</accession>
<dbReference type="InterPro" id="IPR050204">
    <property type="entry name" value="AraC_XylS_family_regulators"/>
</dbReference>
<dbReference type="SUPFAM" id="SSF46689">
    <property type="entry name" value="Homeodomain-like"/>
    <property type="match status" value="2"/>
</dbReference>
<dbReference type="Pfam" id="PF12833">
    <property type="entry name" value="HTH_18"/>
    <property type="match status" value="1"/>
</dbReference>
<reference evidence="6" key="1">
    <citation type="journal article" date="2019" name="Int. J. Syst. Evol. Microbiol.">
        <title>The Global Catalogue of Microorganisms (GCM) 10K type strain sequencing project: providing services to taxonomists for standard genome sequencing and annotation.</title>
        <authorList>
            <consortium name="The Broad Institute Genomics Platform"/>
            <consortium name="The Broad Institute Genome Sequencing Center for Infectious Disease"/>
            <person name="Wu L."/>
            <person name="Ma J."/>
        </authorList>
    </citation>
    <scope>NUCLEOTIDE SEQUENCE [LARGE SCALE GENOMIC DNA]</scope>
    <source>
        <strain evidence="6">KCTC 52449</strain>
    </source>
</reference>
<dbReference type="PANTHER" id="PTHR46796">
    <property type="entry name" value="HTH-TYPE TRANSCRIPTIONAL ACTIVATOR RHAS-RELATED"/>
    <property type="match status" value="1"/>
</dbReference>
<dbReference type="RefSeq" id="WP_123323899.1">
    <property type="nucleotide sequence ID" value="NZ_JBHRSX010000014.1"/>
</dbReference>
<name>A0ABV7JTB1_9ALTE</name>
<dbReference type="PROSITE" id="PS01124">
    <property type="entry name" value="HTH_ARAC_FAMILY_2"/>
    <property type="match status" value="1"/>
</dbReference>
<dbReference type="SMART" id="SM00342">
    <property type="entry name" value="HTH_ARAC"/>
    <property type="match status" value="1"/>
</dbReference>
<gene>
    <name evidence="5" type="ORF">ACFOEW_05965</name>
</gene>
<comment type="caution">
    <text evidence="5">The sequence shown here is derived from an EMBL/GenBank/DDBJ whole genome shotgun (WGS) entry which is preliminary data.</text>
</comment>
<evidence type="ECO:0000256" key="3">
    <source>
        <dbReference type="ARBA" id="ARBA00023163"/>
    </source>
</evidence>
<dbReference type="InterPro" id="IPR032783">
    <property type="entry name" value="AraC_lig"/>
</dbReference>
<protein>
    <submittedName>
        <fullName evidence="5">Helix-turn-helix domain-containing protein</fullName>
    </submittedName>
</protein>
<dbReference type="PANTHER" id="PTHR46796:SF7">
    <property type="entry name" value="ARAC FAMILY TRANSCRIPTIONAL REGULATOR"/>
    <property type="match status" value="1"/>
</dbReference>
<evidence type="ECO:0000313" key="6">
    <source>
        <dbReference type="Proteomes" id="UP001595477"/>
    </source>
</evidence>
<dbReference type="InterPro" id="IPR018060">
    <property type="entry name" value="HTH_AraC"/>
</dbReference>
<keyword evidence="1" id="KW-0805">Transcription regulation</keyword>